<dbReference type="OrthoDB" id="4870973at2"/>
<dbReference type="RefSeq" id="WP_073502850.1">
    <property type="nucleotide sequence ID" value="NZ_FRBI01000042.1"/>
</dbReference>
<dbReference type="Pfam" id="PF19690">
    <property type="entry name" value="DUF6191"/>
    <property type="match status" value="1"/>
</dbReference>
<evidence type="ECO:0000313" key="3">
    <source>
        <dbReference type="Proteomes" id="UP000184111"/>
    </source>
</evidence>
<sequence length="59" mass="6678">MFNILEDLFAPSRKHTDDERNRLELFREDESSGDPGRGPIDLASGKVVVRPPRTSPEQV</sequence>
<dbReference type="STRING" id="310782.SAMN05216499_14212"/>
<dbReference type="Proteomes" id="UP000184111">
    <property type="component" value="Unassembled WGS sequence"/>
</dbReference>
<evidence type="ECO:0000313" key="2">
    <source>
        <dbReference type="EMBL" id="SHN34957.1"/>
    </source>
</evidence>
<feature type="region of interest" description="Disordered" evidence="1">
    <location>
        <begin position="25"/>
        <end position="59"/>
    </location>
</feature>
<dbReference type="AlphaFoldDB" id="A0A1M7QTA5"/>
<gene>
    <name evidence="2" type="ORF">SAMN05216499_14212</name>
</gene>
<protein>
    <submittedName>
        <fullName evidence="2">Uncharacterized protein</fullName>
    </submittedName>
</protein>
<name>A0A1M7QTA5_9ACTN</name>
<proteinExistence type="predicted"/>
<accession>A0A1M7QTA5</accession>
<reference evidence="2 3" key="1">
    <citation type="submission" date="2016-11" db="EMBL/GenBank/DDBJ databases">
        <authorList>
            <person name="Jaros S."/>
            <person name="Januszkiewicz K."/>
            <person name="Wedrychowicz H."/>
        </authorList>
    </citation>
    <scope>NUCLEOTIDE SEQUENCE [LARGE SCALE GENOMIC DNA]</scope>
    <source>
        <strain evidence="2 3">CGMCC 4.2025</strain>
    </source>
</reference>
<dbReference type="EMBL" id="FRBI01000042">
    <property type="protein sequence ID" value="SHN34957.1"/>
    <property type="molecule type" value="Genomic_DNA"/>
</dbReference>
<evidence type="ECO:0000256" key="1">
    <source>
        <dbReference type="SAM" id="MobiDB-lite"/>
    </source>
</evidence>
<organism evidence="2 3">
    <name type="scientific">Actinacidiphila paucisporea</name>
    <dbReference type="NCBI Taxonomy" id="310782"/>
    <lineage>
        <taxon>Bacteria</taxon>
        <taxon>Bacillati</taxon>
        <taxon>Actinomycetota</taxon>
        <taxon>Actinomycetes</taxon>
        <taxon>Kitasatosporales</taxon>
        <taxon>Streptomycetaceae</taxon>
        <taxon>Actinacidiphila</taxon>
    </lineage>
</organism>
<keyword evidence="3" id="KW-1185">Reference proteome</keyword>
<dbReference type="InterPro" id="IPR045684">
    <property type="entry name" value="DUF6191"/>
</dbReference>